<evidence type="ECO:0000256" key="2">
    <source>
        <dbReference type="ARBA" id="ARBA00022603"/>
    </source>
</evidence>
<comment type="caution">
    <text evidence="5">The sequence shown here is derived from an EMBL/GenBank/DDBJ whole genome shotgun (WGS) entry which is preliminary data.</text>
</comment>
<reference evidence="5 6" key="1">
    <citation type="submission" date="2019-03" db="EMBL/GenBank/DDBJ databases">
        <title>Genomic Encyclopedia of Archaeal and Bacterial Type Strains, Phase II (KMG-II): from individual species to whole genera.</title>
        <authorList>
            <person name="Goeker M."/>
        </authorList>
    </citation>
    <scope>NUCLEOTIDE SEQUENCE [LARGE SCALE GENOMIC DNA]</scope>
    <source>
        <strain evidence="5 6">DSM 28323</strain>
    </source>
</reference>
<evidence type="ECO:0000256" key="3">
    <source>
        <dbReference type="ARBA" id="ARBA00022679"/>
    </source>
</evidence>
<dbReference type="EMBL" id="SNWP01000015">
    <property type="protein sequence ID" value="TDO23638.1"/>
    <property type="molecule type" value="Genomic_DNA"/>
</dbReference>
<evidence type="ECO:0000313" key="6">
    <source>
        <dbReference type="Proteomes" id="UP000295741"/>
    </source>
</evidence>
<keyword evidence="6" id="KW-1185">Reference proteome</keyword>
<dbReference type="AlphaFoldDB" id="A0A4V3C3W2"/>
<name>A0A4V3C3W2_9BACT</name>
<dbReference type="InterPro" id="IPR029063">
    <property type="entry name" value="SAM-dependent_MTases_sf"/>
</dbReference>
<keyword evidence="4" id="KW-0949">S-adenosyl-L-methionine</keyword>
<dbReference type="InterPro" id="IPR008854">
    <property type="entry name" value="TPMT"/>
</dbReference>
<keyword evidence="2 5" id="KW-0489">Methyltransferase</keyword>
<keyword evidence="1" id="KW-0597">Phosphoprotein</keyword>
<dbReference type="Gene3D" id="3.40.50.150">
    <property type="entry name" value="Vaccinia Virus protein VP39"/>
    <property type="match status" value="1"/>
</dbReference>
<evidence type="ECO:0000313" key="5">
    <source>
        <dbReference type="EMBL" id="TDO23638.1"/>
    </source>
</evidence>
<dbReference type="SUPFAM" id="SSF53335">
    <property type="entry name" value="S-adenosyl-L-methionine-dependent methyltransferases"/>
    <property type="match status" value="1"/>
</dbReference>
<dbReference type="GO" id="GO:0008757">
    <property type="term" value="F:S-adenosylmethionine-dependent methyltransferase activity"/>
    <property type="evidence" value="ECO:0007669"/>
    <property type="project" value="InterPro"/>
</dbReference>
<sequence length="199" mass="22647">MNTFLSADYWNERYKKEETGWDIGYVSTPLKTYIDQLTGKDIRILIPGGGNSYEAAYLLEKGFSNITVIDIAPVVAERLNTQFRDYGNRIQVICGDFFALTGSYNLILEQTFFCAIDPSLREAYAEKMQQLLNPGGKLVGLLFNRSFDNNPPFGGDEKEYSNLFTPFFQIQIMEPSYNSIPQRAGSELFVILQKDKENV</sequence>
<dbReference type="GO" id="GO:0032259">
    <property type="term" value="P:methylation"/>
    <property type="evidence" value="ECO:0007669"/>
    <property type="project" value="UniProtKB-KW"/>
</dbReference>
<dbReference type="RefSeq" id="WP_133475811.1">
    <property type="nucleotide sequence ID" value="NZ_SNWP01000015.1"/>
</dbReference>
<proteinExistence type="predicted"/>
<evidence type="ECO:0000256" key="1">
    <source>
        <dbReference type="ARBA" id="ARBA00022553"/>
    </source>
</evidence>
<accession>A0A4V3C3W2</accession>
<dbReference type="PANTHER" id="PTHR32183:SF6">
    <property type="entry name" value="CYSTEINE SULFINATE DESULFINASE_CYSTEINE DESULFURASE AND RELATED ENZYMES"/>
    <property type="match status" value="1"/>
</dbReference>
<dbReference type="CDD" id="cd02440">
    <property type="entry name" value="AdoMet_MTases"/>
    <property type="match status" value="1"/>
</dbReference>
<dbReference type="PANTHER" id="PTHR32183">
    <property type="match status" value="1"/>
</dbReference>
<protein>
    <submittedName>
        <fullName evidence="5">Thiopurine S-methyltransferase</fullName>
    </submittedName>
</protein>
<dbReference type="Pfam" id="PF05724">
    <property type="entry name" value="TPMT"/>
    <property type="match status" value="1"/>
</dbReference>
<dbReference type="PROSITE" id="PS51585">
    <property type="entry name" value="SAM_MT_TPMT"/>
    <property type="match status" value="1"/>
</dbReference>
<organism evidence="5 6">
    <name type="scientific">Sediminibacterium goheungense</name>
    <dbReference type="NCBI Taxonomy" id="1086393"/>
    <lineage>
        <taxon>Bacteria</taxon>
        <taxon>Pseudomonadati</taxon>
        <taxon>Bacteroidota</taxon>
        <taxon>Chitinophagia</taxon>
        <taxon>Chitinophagales</taxon>
        <taxon>Chitinophagaceae</taxon>
        <taxon>Sediminibacterium</taxon>
    </lineage>
</organism>
<keyword evidence="3 5" id="KW-0808">Transferase</keyword>
<evidence type="ECO:0000256" key="4">
    <source>
        <dbReference type="ARBA" id="ARBA00022691"/>
    </source>
</evidence>
<dbReference type="OrthoDB" id="9778208at2"/>
<dbReference type="Proteomes" id="UP000295741">
    <property type="component" value="Unassembled WGS sequence"/>
</dbReference>
<gene>
    <name evidence="5" type="ORF">BC659_3252</name>
</gene>